<feature type="region of interest" description="Disordered" evidence="5">
    <location>
        <begin position="80"/>
        <end position="107"/>
    </location>
</feature>
<dbReference type="Pfam" id="PF15208">
    <property type="entry name" value="Rab15_effector"/>
    <property type="match status" value="1"/>
</dbReference>
<sequence>MSKRGGEGWECVLMGEIRLDVWPPSAPAAAHSLINPVEVSVSEQEHTHALATEDGTDPLIKSTGPNPRCLQREPRGITEEIEGRLRQHQNQEQERERGREREREREERWNWPNNRVKLERAKAYLNNLMLPSVAVEMEASHMLEAALEQMDDIIAGSKSVTVTSSGSLFELASLGGSGPLQVLRLAEDLKEALQLQPSPEERESLRGQLPAQTANTLLEWLTNGDVNICAPSNNETYQERLLRLEGDKETLVLQVSVLTDQVEAQGDKIRDLESSLEEHRHKLTSTEEMLQQELMSRTTLETQKLDLMDEVSYLKLKLESATPKNNKAECVVNLISELQEQMCRFQEEISSRIQEKRALEEREAGQCPPHRGHSLSFSEPRMPKHSGAQGVHDLLQEVKKLKSRVDELEAEKSQYERKLRVTKAEISDLQQLVASKDAEIECLQTQLLSRGGSANNSADRDHEYQRLKVGMETLLASNDEKDRRIEELTLLLAQYRKMREIMGLTLGSSEEELSCSPKLKAIAHKAHSDFMRSEMSSRGSSPLMLSSSPYQRDLENSFQNSMEVSLVSVGDTTLFNGSWPQRRLLSTSLEELQSGTFKKTVSCPQPRTDYTPRRSDKMDECLLSDQSPLSSGVDSGEQSPVSPENRKTHRGIRKLWGKIRRSQSGSPVPVHESEMGDFKRGGFRATAGPRLARHTNARELRGPFSKWTVEQVCDWLEDIGLGQYSISARNWGSNGQTLLSASTQEIEKELGIKNLLHRKKLQLAIRSFSGKRQEKSSDLDYIWVTRWLDDIGLPQYKDQFNEARVDGHMLQYLTVNDLLFLKVTSQLHHLSIKCAIHVLHVNKFNPNCLKRRPSNESQFTPSEVVQWSNHRVMEWLRSVDLAEYAPNLRGSGVHGGLIMLEPRSTGEEEYTEAPSYTPLSITAKVKPKKLGLSNLAHLRRRRQEEATDYVCPVDSSSGQSLSNGTQARPYTGFRGLSPILDREDRLRDQCHGVTSLCVLQMEPTKESILETETSSENISYFALEQQNILCISAGPRTRKQEQTSGRLSIVHSVHQRNKPVTCGTCPTYVMGMLSSKADQPFFSPSFNFVPSRSPSFNPSTPAGGASLTQYLTFKDPENKFSPSPEALTEIFLMTYISETVMLNLTNTFNCTVMTAGQKILLGADWVWAVLDKPTKNPRIQIAVQVLHLPEREGNHLHSKAEETCDEVAQMTTGNKNMCEKMVDFCASVGKDCYALFLFMGRKNDKDNIYGVLSNNFQAAIGKCDRIDRGLIENFFKGSRYLHTATGMMKAILTKGNNEPLTLLIKFS</sequence>
<dbReference type="SMART" id="SM00454">
    <property type="entry name" value="SAM"/>
    <property type="match status" value="3"/>
</dbReference>
<evidence type="ECO:0000313" key="8">
    <source>
        <dbReference type="Proteomes" id="UP001460270"/>
    </source>
</evidence>
<comment type="caution">
    <text evidence="7">The sequence shown here is derived from an EMBL/GenBank/DDBJ whole genome shotgun (WGS) entry which is preliminary data.</text>
</comment>
<dbReference type="GO" id="GO:0048786">
    <property type="term" value="C:presynaptic active zone"/>
    <property type="evidence" value="ECO:0007669"/>
    <property type="project" value="TreeGrafter"/>
</dbReference>
<dbReference type="PROSITE" id="PS50105">
    <property type="entry name" value="SAM_DOMAIN"/>
    <property type="match status" value="3"/>
</dbReference>
<reference evidence="8" key="1">
    <citation type="submission" date="2024-04" db="EMBL/GenBank/DDBJ databases">
        <title>Salinicola lusitanus LLJ914,a marine bacterium isolated from the Okinawa Trough.</title>
        <authorList>
            <person name="Li J."/>
        </authorList>
    </citation>
    <scope>NUCLEOTIDE SEQUENCE [LARGE SCALE GENOMIC DNA]</scope>
</reference>
<evidence type="ECO:0000256" key="1">
    <source>
        <dbReference type="ARBA" id="ARBA00007547"/>
    </source>
</evidence>
<name>A0AAW0N7D1_9GOBI</name>
<feature type="region of interest" description="Disordered" evidence="5">
    <location>
        <begin position="360"/>
        <end position="387"/>
    </location>
</feature>
<feature type="compositionally biased region" description="Polar residues" evidence="5">
    <location>
        <begin position="624"/>
        <end position="642"/>
    </location>
</feature>
<gene>
    <name evidence="7" type="ORF">WMY93_024004</name>
</gene>
<feature type="region of interest" description="Disordered" evidence="5">
    <location>
        <begin position="595"/>
        <end position="649"/>
    </location>
</feature>
<feature type="domain" description="SAM" evidence="6">
    <location>
        <begin position="784"/>
        <end position="842"/>
    </location>
</feature>
<feature type="coiled-coil region" evidence="4">
    <location>
        <begin position="391"/>
        <end position="446"/>
    </location>
</feature>
<dbReference type="CDD" id="cd09563">
    <property type="entry name" value="SAM_liprin-beta1_2_repeat1"/>
    <property type="match status" value="1"/>
</dbReference>
<dbReference type="EMBL" id="JBBPFD010000017">
    <property type="protein sequence ID" value="KAK7892041.1"/>
    <property type="molecule type" value="Genomic_DNA"/>
</dbReference>
<dbReference type="InterPro" id="IPR058914">
    <property type="entry name" value="LIPB1/2_CC"/>
</dbReference>
<comment type="similarity">
    <text evidence="1">Belongs to the liprin family. Liprin-beta subfamily.</text>
</comment>
<keyword evidence="3 4" id="KW-0175">Coiled coil</keyword>
<evidence type="ECO:0000256" key="5">
    <source>
        <dbReference type="SAM" id="MobiDB-lite"/>
    </source>
</evidence>
<dbReference type="Pfam" id="PF26022">
    <property type="entry name" value="CC_Liprin_beta"/>
    <property type="match status" value="1"/>
</dbReference>
<feature type="coiled-coil region" evidence="4">
    <location>
        <begin position="234"/>
        <end position="289"/>
    </location>
</feature>
<keyword evidence="2" id="KW-0677">Repeat</keyword>
<evidence type="ECO:0000256" key="4">
    <source>
        <dbReference type="SAM" id="Coils"/>
    </source>
</evidence>
<dbReference type="GO" id="GO:0001881">
    <property type="term" value="P:receptor recycling"/>
    <property type="evidence" value="ECO:0007669"/>
    <property type="project" value="InterPro"/>
</dbReference>
<feature type="compositionally biased region" description="Polar residues" evidence="5">
    <location>
        <begin position="595"/>
        <end position="605"/>
    </location>
</feature>
<dbReference type="Pfam" id="PF00536">
    <property type="entry name" value="SAM_1"/>
    <property type="match status" value="2"/>
</dbReference>
<dbReference type="InterPro" id="IPR037618">
    <property type="entry name" value="LIPB1/2_SAM_2nd"/>
</dbReference>
<feature type="region of interest" description="Disordered" evidence="5">
    <location>
        <begin position="949"/>
        <end position="968"/>
    </location>
</feature>
<evidence type="ECO:0000256" key="3">
    <source>
        <dbReference type="ARBA" id="ARBA00023054"/>
    </source>
</evidence>
<dbReference type="Proteomes" id="UP001460270">
    <property type="component" value="Unassembled WGS sequence"/>
</dbReference>
<accession>A0AAW0N7D1</accession>
<feature type="region of interest" description="Disordered" evidence="5">
    <location>
        <begin position="662"/>
        <end position="683"/>
    </location>
</feature>
<feature type="compositionally biased region" description="Basic and acidic residues" evidence="5">
    <location>
        <begin position="671"/>
        <end position="680"/>
    </location>
</feature>
<dbReference type="GO" id="GO:0007528">
    <property type="term" value="P:neuromuscular junction development"/>
    <property type="evidence" value="ECO:0007669"/>
    <property type="project" value="TreeGrafter"/>
</dbReference>
<dbReference type="InterPro" id="IPR001660">
    <property type="entry name" value="SAM"/>
</dbReference>
<dbReference type="InterPro" id="IPR029515">
    <property type="entry name" value="Liprin"/>
</dbReference>
<evidence type="ECO:0000259" key="6">
    <source>
        <dbReference type="PROSITE" id="PS50105"/>
    </source>
</evidence>
<keyword evidence="8" id="KW-1185">Reference proteome</keyword>
<dbReference type="InterPro" id="IPR037617">
    <property type="entry name" value="LIPB1/2_SAM_1"/>
</dbReference>
<organism evidence="7 8">
    <name type="scientific">Mugilogobius chulae</name>
    <name type="common">yellowstripe goby</name>
    <dbReference type="NCBI Taxonomy" id="88201"/>
    <lineage>
        <taxon>Eukaryota</taxon>
        <taxon>Metazoa</taxon>
        <taxon>Chordata</taxon>
        <taxon>Craniata</taxon>
        <taxon>Vertebrata</taxon>
        <taxon>Euteleostomi</taxon>
        <taxon>Actinopterygii</taxon>
        <taxon>Neopterygii</taxon>
        <taxon>Teleostei</taxon>
        <taxon>Neoteleostei</taxon>
        <taxon>Acanthomorphata</taxon>
        <taxon>Gobiaria</taxon>
        <taxon>Gobiiformes</taxon>
        <taxon>Gobioidei</taxon>
        <taxon>Gobiidae</taxon>
        <taxon>Gobionellinae</taxon>
        <taxon>Mugilogobius</taxon>
    </lineage>
</organism>
<evidence type="ECO:0000313" key="7">
    <source>
        <dbReference type="EMBL" id="KAK7892041.1"/>
    </source>
</evidence>
<dbReference type="InterPro" id="IPR013761">
    <property type="entry name" value="SAM/pointed_sf"/>
</dbReference>
<feature type="domain" description="SAM" evidence="6">
    <location>
        <begin position="867"/>
        <end position="898"/>
    </location>
</feature>
<feature type="domain" description="SAM" evidence="6">
    <location>
        <begin position="707"/>
        <end position="771"/>
    </location>
</feature>
<dbReference type="FunFam" id="1.10.150.50:FF:000005">
    <property type="entry name" value="Liprin-beta-1 isoform 1"/>
    <property type="match status" value="1"/>
</dbReference>
<feature type="compositionally biased region" description="Polar residues" evidence="5">
    <location>
        <begin position="954"/>
        <end position="968"/>
    </location>
</feature>
<dbReference type="CDD" id="cd09566">
    <property type="entry name" value="SAM_liprin-beta1_2_repeat2"/>
    <property type="match status" value="1"/>
</dbReference>
<evidence type="ECO:0000256" key="2">
    <source>
        <dbReference type="ARBA" id="ARBA00022737"/>
    </source>
</evidence>
<dbReference type="Gene3D" id="1.10.150.50">
    <property type="entry name" value="Transcription Factor, Ets-1"/>
    <property type="match status" value="3"/>
</dbReference>
<dbReference type="PANTHER" id="PTHR12587:SF18">
    <property type="entry name" value="LIPRIN-BETA-2"/>
    <property type="match status" value="1"/>
</dbReference>
<dbReference type="PANTHER" id="PTHR12587">
    <property type="entry name" value="LAR INTERACTING PROTEIN LIP -RELATED PROTEIN"/>
    <property type="match status" value="1"/>
</dbReference>
<proteinExistence type="inferred from homology"/>
<feature type="region of interest" description="Disordered" evidence="5">
    <location>
        <begin position="55"/>
        <end position="74"/>
    </location>
</feature>
<dbReference type="Pfam" id="PF07647">
    <property type="entry name" value="SAM_2"/>
    <property type="match status" value="1"/>
</dbReference>
<protein>
    <recommendedName>
        <fullName evidence="6">SAM domain-containing protein</fullName>
    </recommendedName>
</protein>
<dbReference type="InterPro" id="IPR027985">
    <property type="entry name" value="Rab15_effector"/>
</dbReference>
<dbReference type="SUPFAM" id="SSF47769">
    <property type="entry name" value="SAM/Pointed domain"/>
    <property type="match status" value="3"/>
</dbReference>
<feature type="compositionally biased region" description="Basic and acidic residues" evidence="5">
    <location>
        <begin position="610"/>
        <end position="620"/>
    </location>
</feature>